<organism evidence="2 3">
    <name type="scientific">Diversispora epigaea</name>
    <dbReference type="NCBI Taxonomy" id="1348612"/>
    <lineage>
        <taxon>Eukaryota</taxon>
        <taxon>Fungi</taxon>
        <taxon>Fungi incertae sedis</taxon>
        <taxon>Mucoromycota</taxon>
        <taxon>Glomeromycotina</taxon>
        <taxon>Glomeromycetes</taxon>
        <taxon>Diversisporales</taxon>
        <taxon>Diversisporaceae</taxon>
        <taxon>Diversispora</taxon>
    </lineage>
</organism>
<evidence type="ECO:0000313" key="2">
    <source>
        <dbReference type="EMBL" id="RHZ75617.1"/>
    </source>
</evidence>
<dbReference type="OrthoDB" id="2555515at2759"/>
<proteinExistence type="predicted"/>
<gene>
    <name evidence="2" type="ORF">Glove_212g190</name>
</gene>
<reference evidence="2 3" key="1">
    <citation type="submission" date="2018-08" db="EMBL/GenBank/DDBJ databases">
        <title>Genome and evolution of the arbuscular mycorrhizal fungus Diversispora epigaea (formerly Glomus versiforme) and its bacterial endosymbionts.</title>
        <authorList>
            <person name="Sun X."/>
            <person name="Fei Z."/>
            <person name="Harrison M."/>
        </authorList>
    </citation>
    <scope>NUCLEOTIDE SEQUENCE [LARGE SCALE GENOMIC DNA]</scope>
    <source>
        <strain evidence="2 3">IT104</strain>
    </source>
</reference>
<comment type="caution">
    <text evidence="2">The sequence shown here is derived from an EMBL/GenBank/DDBJ whole genome shotgun (WGS) entry which is preliminary data.</text>
</comment>
<dbReference type="AlphaFoldDB" id="A0A397IKX8"/>
<keyword evidence="1" id="KW-0175">Coiled coil</keyword>
<sequence>MSQIKRVLPPRKTKNTLANVLMEEAEAEREEKADTITGNTYIMLTPDEDIVKLCDVAEDQDVNMEGLARNIEGEQIMVPSFKIWEEKVDNKSDDALKEDTSDAKYSKLHYRHELAEKKPRLREQERLAYEKYQQQLAVEQLQNIDSKQLKSVAAFRNSDLNKLESVRKKLLKEAEEKLAKYDRLLGLRESKQKMDEKVRKMVGPEKNNGHMMVEVVIPIKLRMLIAKYKPTSGLQIHKQITIMPQEIPSRLLKRKAFCLPRSIFATILADFIEEISEQKLRGFSSYKTLEELKDVLRKYKVNGEDITSIKKFNPVFEKIDDNDKALDQCMNEITLRLSNLETMQDSTNEATRCVFITSILNASLAIVRRITKEEKIYIAYQKGVSGEEASGRVDYAIKGNEDLMCIAEGKPRNIEIGYLQNIMQLESAYHTNKKKRTADEAFKDEYDYLYGIVSTATEWYFIVFATNGIYCTSKSEYRINLSKTALKKDLESMREDVKQVLSVIAGLLKDRISVDNSPASKKARIKKFTEK</sequence>
<name>A0A397IKX8_9GLOM</name>
<keyword evidence="3" id="KW-1185">Reference proteome</keyword>
<dbReference type="EMBL" id="PQFF01000197">
    <property type="protein sequence ID" value="RHZ75617.1"/>
    <property type="molecule type" value="Genomic_DNA"/>
</dbReference>
<feature type="coiled-coil region" evidence="1">
    <location>
        <begin position="122"/>
        <end position="180"/>
    </location>
</feature>
<evidence type="ECO:0000256" key="1">
    <source>
        <dbReference type="SAM" id="Coils"/>
    </source>
</evidence>
<accession>A0A397IKX8</accession>
<protein>
    <submittedName>
        <fullName evidence="2">Uncharacterized protein</fullName>
    </submittedName>
</protein>
<evidence type="ECO:0000313" key="3">
    <source>
        <dbReference type="Proteomes" id="UP000266861"/>
    </source>
</evidence>
<dbReference type="Proteomes" id="UP000266861">
    <property type="component" value="Unassembled WGS sequence"/>
</dbReference>